<proteinExistence type="predicted"/>
<evidence type="ECO:0000313" key="1">
    <source>
        <dbReference type="EMBL" id="EDV26249.1"/>
    </source>
</evidence>
<sequence>MNNAPKDEAKPVKTVSVYTQTTKSPEEIKQAPVGSVECIVQQVPSYYHQSFMELFPSIRCEVGDLNVLTLCQRSKLDSSVYSEDMALEREQLLKNFISASMEIVSKLISAGYWANFIDPASGRAFLGTYCNNTFYETDERYRHLGFKIEDLGCCKAIIHRFWGTNVFVGSIFTDAPIDSPLLKNIFTEDVSKN</sequence>
<organism evidence="1 2">
    <name type="scientific">Trichoplax adhaerens</name>
    <name type="common">Trichoplax reptans</name>
    <dbReference type="NCBI Taxonomy" id="10228"/>
    <lineage>
        <taxon>Eukaryota</taxon>
        <taxon>Metazoa</taxon>
        <taxon>Placozoa</taxon>
        <taxon>Uniplacotomia</taxon>
        <taxon>Trichoplacea</taxon>
        <taxon>Trichoplacidae</taxon>
        <taxon>Trichoplax</taxon>
    </lineage>
</organism>
<dbReference type="AlphaFoldDB" id="B3RQY7"/>
<protein>
    <recommendedName>
        <fullName evidence="3">Methylmalonic aciduria and homocystinuria type D protein, mitochondrial</fullName>
    </recommendedName>
</protein>
<dbReference type="PANTHER" id="PTHR13192:SF3">
    <property type="entry name" value="COBALAMIN TRAFFICKING PROTEIN CBLD"/>
    <property type="match status" value="1"/>
</dbReference>
<dbReference type="RefSeq" id="XP_002110245.1">
    <property type="nucleotide sequence ID" value="XM_002110209.1"/>
</dbReference>
<dbReference type="Pfam" id="PF10229">
    <property type="entry name" value="MMADHC"/>
    <property type="match status" value="1"/>
</dbReference>
<gene>
    <name evidence="1" type="ORF">TRIADDRAFT_22771</name>
</gene>
<dbReference type="GeneID" id="6751460"/>
<dbReference type="KEGG" id="tad:TRIADDRAFT_22771"/>
<evidence type="ECO:0000313" key="2">
    <source>
        <dbReference type="Proteomes" id="UP000009022"/>
    </source>
</evidence>
<dbReference type="CTD" id="6751460"/>
<dbReference type="eggNOG" id="KOG3994">
    <property type="taxonomic scope" value="Eukaryota"/>
</dbReference>
<dbReference type="PhylomeDB" id="B3RQY7"/>
<dbReference type="InParanoid" id="B3RQY7"/>
<dbReference type="EMBL" id="DS985243">
    <property type="protein sequence ID" value="EDV26249.1"/>
    <property type="molecule type" value="Genomic_DNA"/>
</dbReference>
<dbReference type="HOGENOM" id="CLU_097729_1_0_1"/>
<dbReference type="InterPro" id="IPR019362">
    <property type="entry name" value="MMADHC"/>
</dbReference>
<dbReference type="Proteomes" id="UP000009022">
    <property type="component" value="Unassembled WGS sequence"/>
</dbReference>
<dbReference type="GO" id="GO:0005739">
    <property type="term" value="C:mitochondrion"/>
    <property type="evidence" value="ECO:0000318"/>
    <property type="project" value="GO_Central"/>
</dbReference>
<keyword evidence="2" id="KW-1185">Reference proteome</keyword>
<dbReference type="OrthoDB" id="10263782at2759"/>
<dbReference type="STRING" id="10228.B3RQY7"/>
<name>B3RQY7_TRIAD</name>
<accession>B3RQY7</accession>
<dbReference type="OMA" id="DVGCCQV"/>
<dbReference type="GO" id="GO:0009235">
    <property type="term" value="P:cobalamin metabolic process"/>
    <property type="evidence" value="ECO:0007669"/>
    <property type="project" value="InterPro"/>
</dbReference>
<dbReference type="PANTHER" id="PTHR13192">
    <property type="entry name" value="MY011 PROTEIN"/>
    <property type="match status" value="1"/>
</dbReference>
<evidence type="ECO:0008006" key="3">
    <source>
        <dbReference type="Google" id="ProtNLM"/>
    </source>
</evidence>
<reference evidence="1 2" key="1">
    <citation type="journal article" date="2008" name="Nature">
        <title>The Trichoplax genome and the nature of placozoans.</title>
        <authorList>
            <person name="Srivastava M."/>
            <person name="Begovic E."/>
            <person name="Chapman J."/>
            <person name="Putnam N.H."/>
            <person name="Hellsten U."/>
            <person name="Kawashima T."/>
            <person name="Kuo A."/>
            <person name="Mitros T."/>
            <person name="Salamov A."/>
            <person name="Carpenter M.L."/>
            <person name="Signorovitch A.Y."/>
            <person name="Moreno M.A."/>
            <person name="Kamm K."/>
            <person name="Grimwood J."/>
            <person name="Schmutz J."/>
            <person name="Shapiro H."/>
            <person name="Grigoriev I.V."/>
            <person name="Buss L.W."/>
            <person name="Schierwater B."/>
            <person name="Dellaporta S.L."/>
            <person name="Rokhsar D.S."/>
        </authorList>
    </citation>
    <scope>NUCLEOTIDE SEQUENCE [LARGE SCALE GENOMIC DNA]</scope>
    <source>
        <strain evidence="1 2">Grell-BS-1999</strain>
    </source>
</reference>
<dbReference type="FunCoup" id="B3RQY7">
    <property type="interactions" value="256"/>
</dbReference>